<dbReference type="SUPFAM" id="SSF48452">
    <property type="entry name" value="TPR-like"/>
    <property type="match status" value="1"/>
</dbReference>
<dbReference type="RefSeq" id="WP_272142186.1">
    <property type="nucleotide sequence ID" value="NZ_JAQNDM010000002.1"/>
</dbReference>
<keyword evidence="7" id="KW-1133">Transmembrane helix</keyword>
<dbReference type="GO" id="GO:0016301">
    <property type="term" value="F:kinase activity"/>
    <property type="evidence" value="ECO:0007669"/>
    <property type="project" value="UniProtKB-KW"/>
</dbReference>
<dbReference type="InterPro" id="IPR017441">
    <property type="entry name" value="Protein_kinase_ATP_BS"/>
</dbReference>
<name>A0ABT5DG60_9BACT</name>
<dbReference type="PANTHER" id="PTHR43289:SF34">
    <property type="entry name" value="SERINE_THREONINE-PROTEIN KINASE YBDM-RELATED"/>
    <property type="match status" value="1"/>
</dbReference>
<evidence type="ECO:0000256" key="3">
    <source>
        <dbReference type="ARBA" id="ARBA00022777"/>
    </source>
</evidence>
<evidence type="ECO:0000256" key="7">
    <source>
        <dbReference type="SAM" id="Phobius"/>
    </source>
</evidence>
<evidence type="ECO:0000313" key="10">
    <source>
        <dbReference type="Proteomes" id="UP001221838"/>
    </source>
</evidence>
<dbReference type="SUPFAM" id="SSF56112">
    <property type="entry name" value="Protein kinase-like (PK-like)"/>
    <property type="match status" value="1"/>
</dbReference>
<dbReference type="SUPFAM" id="SSF48439">
    <property type="entry name" value="Protein prenylyltransferase"/>
    <property type="match status" value="1"/>
</dbReference>
<feature type="binding site" evidence="5">
    <location>
        <position position="128"/>
    </location>
    <ligand>
        <name>ATP</name>
        <dbReference type="ChEBI" id="CHEBI:30616"/>
    </ligand>
</feature>
<accession>A0ABT5DG60</accession>
<dbReference type="PANTHER" id="PTHR43289">
    <property type="entry name" value="MITOGEN-ACTIVATED PROTEIN KINASE KINASE KINASE 20-RELATED"/>
    <property type="match status" value="1"/>
</dbReference>
<evidence type="ECO:0000313" key="9">
    <source>
        <dbReference type="EMBL" id="MDC0712115.1"/>
    </source>
</evidence>
<dbReference type="InterPro" id="IPR011990">
    <property type="entry name" value="TPR-like_helical_dom_sf"/>
</dbReference>
<dbReference type="EMBL" id="JAQNDM010000002">
    <property type="protein sequence ID" value="MDC0712115.1"/>
    <property type="molecule type" value="Genomic_DNA"/>
</dbReference>
<dbReference type="CDD" id="cd14014">
    <property type="entry name" value="STKc_PknB_like"/>
    <property type="match status" value="1"/>
</dbReference>
<dbReference type="PROSITE" id="PS50011">
    <property type="entry name" value="PROTEIN_KINASE_DOM"/>
    <property type="match status" value="1"/>
</dbReference>
<evidence type="ECO:0000256" key="5">
    <source>
        <dbReference type="PROSITE-ProRule" id="PRU10141"/>
    </source>
</evidence>
<keyword evidence="3 9" id="KW-0418">Kinase</keyword>
<feature type="transmembrane region" description="Helical" evidence="7">
    <location>
        <begin position="384"/>
        <end position="405"/>
    </location>
</feature>
<reference evidence="9 10" key="1">
    <citation type="submission" date="2022-11" db="EMBL/GenBank/DDBJ databases">
        <title>Minimal conservation of predation-associated metabolite biosynthetic gene clusters underscores biosynthetic potential of Myxococcota including descriptions for ten novel species: Archangium lansinium sp. nov., Myxococcus landrumus sp. nov., Nannocystis bai.</title>
        <authorList>
            <person name="Ahearne A."/>
            <person name="Stevens C."/>
            <person name="Dowd S."/>
        </authorList>
    </citation>
    <scope>NUCLEOTIDE SEQUENCE [LARGE SCALE GENOMIC DNA]</scope>
    <source>
        <strain evidence="9 10">NCWAL01</strain>
    </source>
</reference>
<keyword evidence="7" id="KW-0812">Transmembrane</keyword>
<keyword evidence="2 5" id="KW-0547">Nucleotide-binding</keyword>
<dbReference type="InterPro" id="IPR008271">
    <property type="entry name" value="Ser/Thr_kinase_AS"/>
</dbReference>
<dbReference type="SMART" id="SM00220">
    <property type="entry name" value="S_TKc"/>
    <property type="match status" value="1"/>
</dbReference>
<dbReference type="Pfam" id="PF13414">
    <property type="entry name" value="TPR_11"/>
    <property type="match status" value="1"/>
</dbReference>
<keyword evidence="7" id="KW-0472">Membrane</keyword>
<evidence type="ECO:0000256" key="2">
    <source>
        <dbReference type="ARBA" id="ARBA00022741"/>
    </source>
</evidence>
<feature type="domain" description="Protein kinase" evidence="8">
    <location>
        <begin position="99"/>
        <end position="359"/>
    </location>
</feature>
<dbReference type="Gene3D" id="1.25.40.10">
    <property type="entry name" value="Tetratricopeptide repeat domain"/>
    <property type="match status" value="4"/>
</dbReference>
<proteinExistence type="predicted"/>
<dbReference type="Gene3D" id="3.30.200.20">
    <property type="entry name" value="Phosphorylase Kinase, domain 1"/>
    <property type="match status" value="1"/>
</dbReference>
<evidence type="ECO:0000256" key="1">
    <source>
        <dbReference type="ARBA" id="ARBA00022679"/>
    </source>
</evidence>
<dbReference type="Proteomes" id="UP001221838">
    <property type="component" value="Unassembled WGS sequence"/>
</dbReference>
<gene>
    <name evidence="9" type="ORF">POL68_26855</name>
</gene>
<feature type="region of interest" description="Disordered" evidence="6">
    <location>
        <begin position="58"/>
        <end position="91"/>
    </location>
</feature>
<evidence type="ECO:0000256" key="6">
    <source>
        <dbReference type="SAM" id="MobiDB-lite"/>
    </source>
</evidence>
<evidence type="ECO:0000259" key="8">
    <source>
        <dbReference type="PROSITE" id="PS50011"/>
    </source>
</evidence>
<organism evidence="9 10">
    <name type="scientific">Stigmatella ashevillensis</name>
    <dbReference type="NCBI Taxonomy" id="2995309"/>
    <lineage>
        <taxon>Bacteria</taxon>
        <taxon>Pseudomonadati</taxon>
        <taxon>Myxococcota</taxon>
        <taxon>Myxococcia</taxon>
        <taxon>Myxococcales</taxon>
        <taxon>Cystobacterineae</taxon>
        <taxon>Archangiaceae</taxon>
        <taxon>Stigmatella</taxon>
    </lineage>
</organism>
<comment type="caution">
    <text evidence="9">The sequence shown here is derived from an EMBL/GenBank/DDBJ whole genome shotgun (WGS) entry which is preliminary data.</text>
</comment>
<dbReference type="InterPro" id="IPR011009">
    <property type="entry name" value="Kinase-like_dom_sf"/>
</dbReference>
<feature type="compositionally biased region" description="Polar residues" evidence="6">
    <location>
        <begin position="58"/>
        <end position="72"/>
    </location>
</feature>
<keyword evidence="10" id="KW-1185">Reference proteome</keyword>
<dbReference type="Pfam" id="PF00069">
    <property type="entry name" value="Pkinase"/>
    <property type="match status" value="1"/>
</dbReference>
<keyword evidence="4 5" id="KW-0067">ATP-binding</keyword>
<dbReference type="PROSITE" id="PS00108">
    <property type="entry name" value="PROTEIN_KINASE_ST"/>
    <property type="match status" value="1"/>
</dbReference>
<dbReference type="Gene3D" id="1.10.510.10">
    <property type="entry name" value="Transferase(Phosphotransferase) domain 1"/>
    <property type="match status" value="1"/>
</dbReference>
<protein>
    <submittedName>
        <fullName evidence="9">Protein kinase</fullName>
    </submittedName>
</protein>
<dbReference type="InterPro" id="IPR000719">
    <property type="entry name" value="Prot_kinase_dom"/>
</dbReference>
<sequence length="1189" mass="132122">MHDPHEEELRIAVAEGLVSRQEAATLGEEARRLGRGPLTLLHERGQISDQTLAALRPSQQGPAAGTSPSSGAPTLEPTSPPKSHSPAVPPFPFPGWERYQGLRFLGQGGMGQVFLAYDPRLRRDIALKFVKGDDAGIVRRLLSEAQAQARVKHERVCQVYEVGEIQGRSYIAMQFIDGVPLGQLAGTLTVEQQALVLRDVAEGVHDAHRAGLIHRDLKPSNILVERTADGRLKPYVMDFGLAHDWTAQGTTATGAVLGTPHYMSPEQARGEVGQLDRRADVYSLGATLYHLLTGQFPIPGTHGLEVLHNIAAVEPRPPRALNPSLPQDLEAIVLKCLEKDRSARYASARALAEDLDHFVSGEPVRARPTGLGYRLRKKARKHRFAVGGATVALLLVAGALGWAGFTRLQAAQRERLTRRFTEQVERIEALARYSGMSRLHDVRADRAELRRRMAELEQEGREAGPLAAGPGNYALGHGYLALGEKLQAREHLERAWSQGFREPRVAWALALILGSLYRDQLLEAEALQSAERRQARRQDLEHQYRDPALAYLRQSQGAEVPSTEYVAALLAFHENRLDDALAHLDSMGSQLPWFHEAPLLRGSIFQLRAQKRGNQGDREGALADLESGRQTLSAAIATGESFPEAHLALTRLEYTAMVMELYGRGDIMPCYTRGLEAVTRALRVDPDSSDARFWEARFHNRLAEYQLTQGIPAEEALQKAITTVRQVLAVHPEHAQARRELGQSLWRQARSRQSLGLDPNEPLRQAIETLEALAPQERDYEFHALLGLIFRTWADSDAQTGADPLPHYAKAIEAYHQAIQLDERLADAWINLGQAYLKRAANPRFPDPEADLEQARLALEKSRTLNPGNFVVWFLGGMLHTDLASRRRRTGRDPRPDLATAAELFQRGIGINPRIAPLHNGLGIALQEQAREAWDRGEDPFSLLARAQAAYEQAITVAPKHGHGQNNVGEIHATRAAYQLLLGEDPTAEARAAEAFYQQASELLPGLANPWANRAKVRHTRALFELEQGRDPRAALTEAEEALTQAFQRNRDEPEAWRYQGEVHAVRARWLARQRPGQAETAFQEAARAMEKAFQLAPQPQDDSLALGHLCGEWARWRKKTGQDATAPLERGLALADSLLSARPAWPEALLLQANLLMERDAARSQKNLQAALTANPHLTHWWKIRFSQ</sequence>
<dbReference type="PROSITE" id="PS00107">
    <property type="entry name" value="PROTEIN_KINASE_ATP"/>
    <property type="match status" value="1"/>
</dbReference>
<evidence type="ECO:0000256" key="4">
    <source>
        <dbReference type="ARBA" id="ARBA00022840"/>
    </source>
</evidence>
<keyword evidence="1" id="KW-0808">Transferase</keyword>